<dbReference type="KEGG" id="bpt:Bpet0229"/>
<keyword evidence="4" id="KW-1185">Reference proteome</keyword>
<protein>
    <submittedName>
        <fullName evidence="2">Exported protein</fullName>
    </submittedName>
</protein>
<accession>A9HWQ8</accession>
<dbReference type="EMBL" id="AM902716">
    <property type="protein sequence ID" value="CAP40535.1"/>
    <property type="molecule type" value="Genomic_DNA"/>
</dbReference>
<dbReference type="AlphaFoldDB" id="A9HWQ8"/>
<sequence>MKKTAAALIASIALVGSAGATDDDEAFRIPASVGRLILACTPNPIANTPGAECYALIALGIQAGGGMARLHTLDGMEGLTSAQRERLSHFDVRRGCAERADYATIARVALKRIKRMGYDDSEIALTALYRAFQEGPICGGTKE</sequence>
<evidence type="ECO:0000256" key="1">
    <source>
        <dbReference type="SAM" id="SignalP"/>
    </source>
</evidence>
<proteinExistence type="predicted"/>
<dbReference type="Proteomes" id="UP000001225">
    <property type="component" value="Chromosome"/>
</dbReference>
<reference evidence="2 4" key="1">
    <citation type="journal article" date="2008" name="BMC Genomics">
        <title>The missing link: Bordetella petrii is endowed with both the metabolic versatility of environmental bacteria and virulence traits of pathogenic Bordetellae.</title>
        <authorList>
            <person name="Gross R."/>
            <person name="Guzman C.A."/>
            <person name="Sebaihia M."/>
            <person name="Martins Dos Santos V.A."/>
            <person name="Pieper D.H."/>
            <person name="Koebnik R."/>
            <person name="Lechner M."/>
            <person name="Bartels D."/>
            <person name="Buhrmester J."/>
            <person name="Choudhuri J.V."/>
            <person name="Ebensen T."/>
            <person name="Gaigalat L."/>
            <person name="Herrmann S."/>
            <person name="Khachane A.N."/>
            <person name="Larisch C."/>
            <person name="Link S."/>
            <person name="Linke B."/>
            <person name="Meyer F."/>
            <person name="Mormann S."/>
            <person name="Nakunst D."/>
            <person name="Rueckert C."/>
            <person name="Schneiker-Bekel S."/>
            <person name="Schulze K."/>
            <person name="Vorhoelter F.J."/>
            <person name="Yevsa T."/>
            <person name="Engle J.T."/>
            <person name="Goldman W.E."/>
            <person name="Puehler A."/>
            <person name="Goebel U.B."/>
            <person name="Goesmann A."/>
            <person name="Bloecker H."/>
            <person name="Kaiser O."/>
            <person name="Martinez-Arias R."/>
        </authorList>
    </citation>
    <scope>NUCLEOTIDE SEQUENCE [LARGE SCALE GENOMIC DNA]</scope>
    <source>
        <strain evidence="4">ATCC BAA-461 / DSM 12804 / CCUG 43448 / CIP 107267 / Se-1111R</strain>
        <strain evidence="2">DSM 12804</strain>
    </source>
</reference>
<name>A9HWQ8_BORPD</name>
<keyword evidence="1" id="KW-0732">Signal</keyword>
<feature type="signal peptide" evidence="1">
    <location>
        <begin position="1"/>
        <end position="20"/>
    </location>
</feature>
<evidence type="ECO:0000313" key="2">
    <source>
        <dbReference type="EMBL" id="CAP40535.1"/>
    </source>
</evidence>
<evidence type="ECO:0000313" key="3">
    <source>
        <dbReference type="EMBL" id="CAP40560.1"/>
    </source>
</evidence>
<feature type="chain" id="PRO_5007637316" evidence="1">
    <location>
        <begin position="21"/>
        <end position="143"/>
    </location>
</feature>
<gene>
    <name evidence="2" type="ordered locus">Bpet0204</name>
    <name evidence="3" type="ordered locus">Bpet0229</name>
</gene>
<dbReference type="EMBL" id="AM902716">
    <property type="protein sequence ID" value="CAP40560.1"/>
    <property type="molecule type" value="Genomic_DNA"/>
</dbReference>
<dbReference type="KEGG" id="bpt:Bpet0204"/>
<organism evidence="2 4">
    <name type="scientific">Bordetella petrii (strain ATCC BAA-461 / DSM 12804 / CCUG 43448 / CIP 107267 / Se-1111R)</name>
    <dbReference type="NCBI Taxonomy" id="340100"/>
    <lineage>
        <taxon>Bacteria</taxon>
        <taxon>Pseudomonadati</taxon>
        <taxon>Pseudomonadota</taxon>
        <taxon>Betaproteobacteria</taxon>
        <taxon>Burkholderiales</taxon>
        <taxon>Alcaligenaceae</taxon>
        <taxon>Bordetella</taxon>
    </lineage>
</organism>
<evidence type="ECO:0000313" key="4">
    <source>
        <dbReference type="Proteomes" id="UP000001225"/>
    </source>
</evidence>